<reference evidence="2" key="1">
    <citation type="journal article" date="2019" name="Int. J. Syst. Evol. Microbiol.">
        <title>The Global Catalogue of Microorganisms (GCM) 10K type strain sequencing project: providing services to taxonomists for standard genome sequencing and annotation.</title>
        <authorList>
            <consortium name="The Broad Institute Genomics Platform"/>
            <consortium name="The Broad Institute Genome Sequencing Center for Infectious Disease"/>
            <person name="Wu L."/>
            <person name="Ma J."/>
        </authorList>
    </citation>
    <scope>NUCLEOTIDE SEQUENCE [LARGE SCALE GENOMIC DNA]</scope>
    <source>
        <strain evidence="2">CGMCC 1.12371</strain>
    </source>
</reference>
<evidence type="ECO:0000313" key="1">
    <source>
        <dbReference type="EMBL" id="MFC7410616.1"/>
    </source>
</evidence>
<dbReference type="RefSeq" id="WP_382225950.1">
    <property type="nucleotide sequence ID" value="NZ_JBHTCA010000017.1"/>
</dbReference>
<name>A0ABW2QMS6_9BURK</name>
<comment type="caution">
    <text evidence="1">The sequence shown here is derived from an EMBL/GenBank/DDBJ whole genome shotgun (WGS) entry which is preliminary data.</text>
</comment>
<evidence type="ECO:0000313" key="2">
    <source>
        <dbReference type="Proteomes" id="UP001596501"/>
    </source>
</evidence>
<dbReference type="EMBL" id="JBHTCA010000017">
    <property type="protein sequence ID" value="MFC7410616.1"/>
    <property type="molecule type" value="Genomic_DNA"/>
</dbReference>
<sequence>MTLPLESSAPKDFDFIIGDWIVHHKRLNERLVGCTTWTAFSGRSSTRKTLGGLGNLEDNILYPPEGTFRAAALRSYCTKTKNWSIWWLDSRNPSQLDKPVVGRFIDARGVFYADDLLNGQPIKVRFTWLPHQNEEARWEQAFSGDGGATWETNWIMQFTSASSDA</sequence>
<proteinExistence type="predicted"/>
<dbReference type="Proteomes" id="UP001596501">
    <property type="component" value="Unassembled WGS sequence"/>
</dbReference>
<organism evidence="1 2">
    <name type="scientific">Hydrogenophaga atypica</name>
    <dbReference type="NCBI Taxonomy" id="249409"/>
    <lineage>
        <taxon>Bacteria</taxon>
        <taxon>Pseudomonadati</taxon>
        <taxon>Pseudomonadota</taxon>
        <taxon>Betaproteobacteria</taxon>
        <taxon>Burkholderiales</taxon>
        <taxon>Comamonadaceae</taxon>
        <taxon>Hydrogenophaga</taxon>
    </lineage>
</organism>
<protein>
    <submittedName>
        <fullName evidence="1">DUF1579 domain-containing protein</fullName>
    </submittedName>
</protein>
<gene>
    <name evidence="1" type="ORF">ACFQPB_17285</name>
</gene>
<keyword evidence="2" id="KW-1185">Reference proteome</keyword>
<accession>A0ABW2QMS6</accession>